<proteinExistence type="inferred from homology"/>
<dbReference type="GO" id="GO:0005737">
    <property type="term" value="C:cytoplasm"/>
    <property type="evidence" value="ECO:0007669"/>
    <property type="project" value="TreeGrafter"/>
</dbReference>
<feature type="domain" description="JmjC" evidence="11">
    <location>
        <begin position="111"/>
        <end position="272"/>
    </location>
</feature>
<dbReference type="OMA" id="TNIVGHK"/>
<dbReference type="EMBL" id="RCHS01001886">
    <property type="protein sequence ID" value="RMX50879.1"/>
    <property type="molecule type" value="Genomic_DNA"/>
</dbReference>
<dbReference type="PROSITE" id="PS51184">
    <property type="entry name" value="JMJC"/>
    <property type="match status" value="1"/>
</dbReference>
<dbReference type="AlphaFoldDB" id="A0A3M6UBF8"/>
<evidence type="ECO:0000256" key="1">
    <source>
        <dbReference type="ARBA" id="ARBA00001954"/>
    </source>
</evidence>
<accession>A0A3M6UBF8</accession>
<evidence type="ECO:0000259" key="11">
    <source>
        <dbReference type="PROSITE" id="PS51184"/>
    </source>
</evidence>
<dbReference type="InterPro" id="IPR050910">
    <property type="entry name" value="JMJD6_ArgDemeth/LysHydrox"/>
</dbReference>
<gene>
    <name evidence="12" type="ORF">pdam_00023552</name>
</gene>
<dbReference type="STRING" id="46731.A0A3M6UBF8"/>
<dbReference type="CDD" id="cd02208">
    <property type="entry name" value="cupin_RmlC-like"/>
    <property type="match status" value="1"/>
</dbReference>
<dbReference type="GO" id="GO:0043565">
    <property type="term" value="F:sequence-specific DNA binding"/>
    <property type="evidence" value="ECO:0007669"/>
    <property type="project" value="TreeGrafter"/>
</dbReference>
<dbReference type="FunFam" id="2.60.120.650:FF:000030">
    <property type="entry name" value="JmjC domain-containing protein 4"/>
    <property type="match status" value="1"/>
</dbReference>
<dbReference type="PANTHER" id="PTHR12480:SF6">
    <property type="entry name" value="2-OXOGLUTARATE AND IRON-DEPENDENT OXYGENASE JMJD4"/>
    <property type="match status" value="1"/>
</dbReference>
<evidence type="ECO:0000256" key="6">
    <source>
        <dbReference type="ARBA" id="ARBA00047762"/>
    </source>
</evidence>
<keyword evidence="3" id="KW-0560">Oxidoreductase</keyword>
<dbReference type="SMART" id="SM00558">
    <property type="entry name" value="JmjC"/>
    <property type="match status" value="1"/>
</dbReference>
<evidence type="ECO:0000256" key="3">
    <source>
        <dbReference type="ARBA" id="ARBA00023002"/>
    </source>
</evidence>
<keyword evidence="2" id="KW-0479">Metal-binding</keyword>
<dbReference type="SUPFAM" id="SSF51197">
    <property type="entry name" value="Clavaminate synthase-like"/>
    <property type="match status" value="1"/>
</dbReference>
<evidence type="ECO:0000256" key="9">
    <source>
        <dbReference type="ARBA" id="ARBA00080747"/>
    </source>
</evidence>
<dbReference type="Proteomes" id="UP000275408">
    <property type="component" value="Unassembled WGS sequence"/>
</dbReference>
<evidence type="ECO:0000313" key="13">
    <source>
        <dbReference type="Proteomes" id="UP000275408"/>
    </source>
</evidence>
<comment type="catalytic activity">
    <reaction evidence="6">
        <text>L-lysyl-[protein] + 2-oxoglutarate + O2 = 4-hydroxy-L-lysyl-[protein] + succinate + CO2</text>
        <dbReference type="Rhea" id="RHEA:57156"/>
        <dbReference type="Rhea" id="RHEA-COMP:9752"/>
        <dbReference type="Rhea" id="RHEA-COMP:15084"/>
        <dbReference type="ChEBI" id="CHEBI:15379"/>
        <dbReference type="ChEBI" id="CHEBI:16526"/>
        <dbReference type="ChEBI" id="CHEBI:16810"/>
        <dbReference type="ChEBI" id="CHEBI:29969"/>
        <dbReference type="ChEBI" id="CHEBI:30031"/>
        <dbReference type="ChEBI" id="CHEBI:141495"/>
    </reaction>
</comment>
<reference evidence="12 13" key="1">
    <citation type="journal article" date="2018" name="Sci. Rep.">
        <title>Comparative analysis of the Pocillopora damicornis genome highlights role of immune system in coral evolution.</title>
        <authorList>
            <person name="Cunning R."/>
            <person name="Bay R.A."/>
            <person name="Gillette P."/>
            <person name="Baker A.C."/>
            <person name="Traylor-Knowles N."/>
        </authorList>
    </citation>
    <scope>NUCLEOTIDE SEQUENCE [LARGE SCALE GENOMIC DNA]</scope>
    <source>
        <strain evidence="12">RSMAS</strain>
        <tissue evidence="12">Whole animal</tissue>
    </source>
</reference>
<evidence type="ECO:0000256" key="4">
    <source>
        <dbReference type="ARBA" id="ARBA00023004"/>
    </source>
</evidence>
<name>A0A3M6UBF8_POCDA</name>
<dbReference type="InterPro" id="IPR003347">
    <property type="entry name" value="JmjC_dom"/>
</dbReference>
<dbReference type="GO" id="GO:0046872">
    <property type="term" value="F:metal ion binding"/>
    <property type="evidence" value="ECO:0007669"/>
    <property type="project" value="UniProtKB-KW"/>
</dbReference>
<dbReference type="GO" id="GO:0016706">
    <property type="term" value="F:2-oxoglutarate-dependent dioxygenase activity"/>
    <property type="evidence" value="ECO:0007669"/>
    <property type="project" value="UniProtKB-ARBA"/>
</dbReference>
<dbReference type="Pfam" id="PF02373">
    <property type="entry name" value="JmjC"/>
    <property type="match status" value="1"/>
</dbReference>
<keyword evidence="4" id="KW-0408">Iron</keyword>
<dbReference type="GO" id="GO:0045905">
    <property type="term" value="P:positive regulation of translational termination"/>
    <property type="evidence" value="ECO:0007669"/>
    <property type="project" value="TreeGrafter"/>
</dbReference>
<evidence type="ECO:0000256" key="5">
    <source>
        <dbReference type="ARBA" id="ARBA00038068"/>
    </source>
</evidence>
<sequence>MDELKRLSDLKYEEFFRDYMEANQLCIFSSELTKHWRSRQEWVINGRPNFGFFMKEFGHAVAPVANCCQEKYGSQVKEEMPVKEFCDYWKNRSEGGDDSSQILYLKDWHFCKAFPSYKAYETPVYFKSDWLNEFWDKRSDVSDDYRFVYMGPKGSWTPFHADVFRSYSWSANICGCKKWLIYPPGQEKYLNDRLGNLAYDITSDDMSDRCQFPEFDSAVKPLTVVQREGEIIFVPSGWHHQVINLEDTISINHNWTNACGIFKMWEHLRNELVKVQKSIEDCRDMEDWHQQCQVILRASCGINYEEFVEFLDLIARQRLRTIQEKKTGTPRELKDMDSEARSTETGSEISVFQDWSRSIRFLEEQEQCSLMNYCRYDLIKVKECLVNLKDEHSFIEMQSRDLQLRIDALLQDISVTLENASGRSPQENGGIGVAL</sequence>
<comment type="similarity">
    <text evidence="5">Belongs to the JMJD6 family.</text>
</comment>
<dbReference type="OrthoDB" id="203487at2759"/>
<comment type="cofactor">
    <cofactor evidence="1">
        <name>Fe(2+)</name>
        <dbReference type="ChEBI" id="CHEBI:29033"/>
    </cofactor>
</comment>
<evidence type="ECO:0000256" key="10">
    <source>
        <dbReference type="ARBA" id="ARBA00082904"/>
    </source>
</evidence>
<evidence type="ECO:0000256" key="2">
    <source>
        <dbReference type="ARBA" id="ARBA00022723"/>
    </source>
</evidence>
<comment type="caution">
    <text evidence="12">The sequence shown here is derived from an EMBL/GenBank/DDBJ whole genome shotgun (WGS) entry which is preliminary data.</text>
</comment>
<organism evidence="12 13">
    <name type="scientific">Pocillopora damicornis</name>
    <name type="common">Cauliflower coral</name>
    <name type="synonym">Millepora damicornis</name>
    <dbReference type="NCBI Taxonomy" id="46731"/>
    <lineage>
        <taxon>Eukaryota</taxon>
        <taxon>Metazoa</taxon>
        <taxon>Cnidaria</taxon>
        <taxon>Anthozoa</taxon>
        <taxon>Hexacorallia</taxon>
        <taxon>Scleractinia</taxon>
        <taxon>Astrocoeniina</taxon>
        <taxon>Pocilloporidae</taxon>
        <taxon>Pocillopora</taxon>
    </lineage>
</organism>
<dbReference type="PANTHER" id="PTHR12480">
    <property type="entry name" value="ARGININE DEMETHYLASE AND LYSYL-HYDROXYLASE JMJD"/>
    <property type="match status" value="1"/>
</dbReference>
<evidence type="ECO:0000256" key="7">
    <source>
        <dbReference type="ARBA" id="ARBA00067203"/>
    </source>
</evidence>
<evidence type="ECO:0000313" key="12">
    <source>
        <dbReference type="EMBL" id="RMX50879.1"/>
    </source>
</evidence>
<dbReference type="Gene3D" id="2.60.120.650">
    <property type="entry name" value="Cupin"/>
    <property type="match status" value="1"/>
</dbReference>
<evidence type="ECO:0000256" key="8">
    <source>
        <dbReference type="ARBA" id="ARBA00078704"/>
    </source>
</evidence>
<dbReference type="GO" id="GO:0140096">
    <property type="term" value="F:catalytic activity, acting on a protein"/>
    <property type="evidence" value="ECO:0007669"/>
    <property type="project" value="UniProtKB-ARBA"/>
</dbReference>
<keyword evidence="13" id="KW-1185">Reference proteome</keyword>
<protein>
    <recommendedName>
        <fullName evidence="7">2-oxoglutarate and iron-dependent oxygenase JMJD4</fullName>
    </recommendedName>
    <alternativeName>
        <fullName evidence="8">JmjC domain-containing protein 4</fullName>
    </alternativeName>
    <alternativeName>
        <fullName evidence="10">Jumonji domain-containing protein 4</fullName>
    </alternativeName>
    <alternativeName>
        <fullName evidence="9">Lysyl-hydroxylase JMJD4</fullName>
    </alternativeName>
</protein>
<dbReference type="GO" id="GO:0005634">
    <property type="term" value="C:nucleus"/>
    <property type="evidence" value="ECO:0007669"/>
    <property type="project" value="TreeGrafter"/>
</dbReference>